<dbReference type="PROSITE" id="PS51318">
    <property type="entry name" value="TAT"/>
    <property type="match status" value="1"/>
</dbReference>
<evidence type="ECO:0000313" key="3">
    <source>
        <dbReference type="Proteomes" id="UP000058446"/>
    </source>
</evidence>
<feature type="domain" description="ABC-type glycine betaine transport system substrate-binding" evidence="1">
    <location>
        <begin position="46"/>
        <end position="313"/>
    </location>
</feature>
<dbReference type="SUPFAM" id="SSF53850">
    <property type="entry name" value="Periplasmic binding protein-like II"/>
    <property type="match status" value="1"/>
</dbReference>
<dbReference type="Proteomes" id="UP000058446">
    <property type="component" value="Chromosome"/>
</dbReference>
<evidence type="ECO:0000313" key="2">
    <source>
        <dbReference type="EMBL" id="ALA68198.1"/>
    </source>
</evidence>
<proteinExistence type="predicted"/>
<dbReference type="PROSITE" id="PS51257">
    <property type="entry name" value="PROKAR_LIPOPROTEIN"/>
    <property type="match status" value="1"/>
</dbReference>
<name>A0A0K2H2L2_9CORY</name>
<accession>A0A0K2H2L2</accession>
<dbReference type="Gene3D" id="3.40.190.10">
    <property type="entry name" value="Periplasmic binding protein-like II"/>
    <property type="match status" value="1"/>
</dbReference>
<dbReference type="Gene3D" id="3.40.190.120">
    <property type="entry name" value="Osmoprotection protein (prox), domain 2"/>
    <property type="match status" value="1"/>
</dbReference>
<keyword evidence="3" id="KW-1185">Reference proteome</keyword>
<dbReference type="EMBL" id="CP006841">
    <property type="protein sequence ID" value="ALA68198.1"/>
    <property type="molecule type" value="Genomic_DNA"/>
</dbReference>
<reference evidence="2 3" key="1">
    <citation type="submission" date="2013-10" db="EMBL/GenBank/DDBJ databases">
        <title>Complete genome sequence of Corynebacterium lactis DSM 45799(T), isolated from raw cow milk.</title>
        <authorList>
            <person name="Ruckert C."/>
            <person name="Albersmeier A."/>
            <person name="Lipski A."/>
            <person name="Kalinowski J."/>
        </authorList>
    </citation>
    <scope>NUCLEOTIDE SEQUENCE [LARGE SCALE GENOMIC DNA]</scope>
    <source>
        <strain evidence="2 3">RW2-5</strain>
    </source>
</reference>
<dbReference type="Pfam" id="PF04069">
    <property type="entry name" value="OpuAC"/>
    <property type="match status" value="1"/>
</dbReference>
<dbReference type="NCBIfam" id="TIGR01409">
    <property type="entry name" value="TAT_signal_seq"/>
    <property type="match status" value="1"/>
</dbReference>
<dbReference type="STRING" id="1408189.CLAC_11520"/>
<sequence length="320" mass="33940">MVSRRGFLRGAAAAIVAGSVGSAGVLSGCSVSNLDPADPKNRDGQEIRIGSAMFPESEILARIWAYALMDAGLKAEVVPQIGARDVYLEALEEGSIDIVPEYAGNLASYFGDVPAGADSTAVQEALRRNLPQGFGVLAVAPAESKDAYRITRATSEKYGVKSLEDMAGLPGKIRIGGGPELAKQPFGPMGLTKYYGIEKDRMQLVGYGDAGGPLTIQAVAQGAVDMANIFTTTPLMDSSGQKVDLVTLEDPKRMILAQNVVALGRMDTVDDRVRKILGEVSENLTTADLVRMNERSSGEEKAGSALIARQWLDSSRMNGR</sequence>
<gene>
    <name evidence="2" type="ORF">CLAC_11520</name>
</gene>
<dbReference type="CDD" id="cd13606">
    <property type="entry name" value="PBP2_ProX_like"/>
    <property type="match status" value="1"/>
</dbReference>
<dbReference type="AlphaFoldDB" id="A0A0K2H2L2"/>
<dbReference type="GO" id="GO:0043190">
    <property type="term" value="C:ATP-binding cassette (ABC) transporter complex"/>
    <property type="evidence" value="ECO:0007669"/>
    <property type="project" value="InterPro"/>
</dbReference>
<dbReference type="InterPro" id="IPR007210">
    <property type="entry name" value="ABC_Gly_betaine_transp_sub-bd"/>
</dbReference>
<dbReference type="GO" id="GO:0022857">
    <property type="term" value="F:transmembrane transporter activity"/>
    <property type="evidence" value="ECO:0007669"/>
    <property type="project" value="InterPro"/>
</dbReference>
<dbReference type="PATRIC" id="fig|1408189.4.peg.2326"/>
<protein>
    <submittedName>
        <fullName evidence="2">ABC transporter substrate-binding protein</fullName>
    </submittedName>
</protein>
<evidence type="ECO:0000259" key="1">
    <source>
        <dbReference type="Pfam" id="PF04069"/>
    </source>
</evidence>
<dbReference type="KEGG" id="clw:CLAC_11520"/>
<organism evidence="2 3">
    <name type="scientific">Corynebacterium lactis RW2-5</name>
    <dbReference type="NCBI Taxonomy" id="1408189"/>
    <lineage>
        <taxon>Bacteria</taxon>
        <taxon>Bacillati</taxon>
        <taxon>Actinomycetota</taxon>
        <taxon>Actinomycetes</taxon>
        <taxon>Mycobacteriales</taxon>
        <taxon>Corynebacteriaceae</taxon>
        <taxon>Corynebacterium</taxon>
    </lineage>
</organism>
<dbReference type="InterPro" id="IPR006311">
    <property type="entry name" value="TAT_signal"/>
</dbReference>
<dbReference type="InterPro" id="IPR019546">
    <property type="entry name" value="TAT_signal_bac_arc"/>
</dbReference>